<dbReference type="InterPro" id="IPR029060">
    <property type="entry name" value="PIN-like_dom_sf"/>
</dbReference>
<organism evidence="6 7">
    <name type="scientific">Fusarium acuminatum</name>
    <dbReference type="NCBI Taxonomy" id="5515"/>
    <lineage>
        <taxon>Eukaryota</taxon>
        <taxon>Fungi</taxon>
        <taxon>Dikarya</taxon>
        <taxon>Ascomycota</taxon>
        <taxon>Pezizomycotina</taxon>
        <taxon>Sordariomycetes</taxon>
        <taxon>Hypocreomycetidae</taxon>
        <taxon>Hypocreales</taxon>
        <taxon>Nectriaceae</taxon>
        <taxon>Fusarium</taxon>
        <taxon>Fusarium tricinctum species complex</taxon>
    </lineage>
</organism>
<accession>A0ABZ2WYD5</accession>
<dbReference type="PANTHER" id="PTHR11081">
    <property type="entry name" value="FLAP ENDONUCLEASE FAMILY MEMBER"/>
    <property type="match status" value="1"/>
</dbReference>
<feature type="domain" description="Post-transcriptional regulator MKT1 C-terminal" evidence="4">
    <location>
        <begin position="495"/>
        <end position="737"/>
    </location>
</feature>
<dbReference type="Pfam" id="PF12247">
    <property type="entry name" value="MKT1_N"/>
    <property type="match status" value="1"/>
</dbReference>
<keyword evidence="1" id="KW-0810">Translation regulation</keyword>
<dbReference type="PRINTS" id="PR00853">
    <property type="entry name" value="XPGRADSUPER"/>
</dbReference>
<proteinExistence type="inferred from homology"/>
<evidence type="ECO:0000259" key="5">
    <source>
        <dbReference type="Pfam" id="PF12247"/>
    </source>
</evidence>
<dbReference type="SUPFAM" id="SSF88723">
    <property type="entry name" value="PIN domain-like"/>
    <property type="match status" value="1"/>
</dbReference>
<reference evidence="6 7" key="1">
    <citation type="submission" date="2024-04" db="EMBL/GenBank/DDBJ databases">
        <title>Complete genome sequence of Fusarium acuminatum.</title>
        <authorList>
            <person name="Lan B."/>
        </authorList>
    </citation>
    <scope>NUCLEOTIDE SEQUENCE [LARGE SCALE GENOMIC DNA]</scope>
    <source>
        <strain evidence="6">1A</strain>
    </source>
</reference>
<dbReference type="Proteomes" id="UP001489902">
    <property type="component" value="Chromosome 3"/>
</dbReference>
<dbReference type="Pfam" id="PF00752">
    <property type="entry name" value="XPG_N"/>
    <property type="match status" value="1"/>
</dbReference>
<evidence type="ECO:0000313" key="6">
    <source>
        <dbReference type="EMBL" id="WZH44759.1"/>
    </source>
</evidence>
<evidence type="ECO:0000259" key="3">
    <source>
        <dbReference type="Pfam" id="PF00752"/>
    </source>
</evidence>
<dbReference type="EMBL" id="CP151262">
    <property type="protein sequence ID" value="WZH44759.1"/>
    <property type="molecule type" value="Genomic_DNA"/>
</dbReference>
<dbReference type="Gene3D" id="3.40.50.1010">
    <property type="entry name" value="5'-nuclease"/>
    <property type="match status" value="1"/>
</dbReference>
<name>A0ABZ2WYD5_9HYPO</name>
<dbReference type="PANTHER" id="PTHR11081:SF32">
    <property type="entry name" value="POST-TRANSCRIPTIONAL REGULATOR MKT1"/>
    <property type="match status" value="1"/>
</dbReference>
<evidence type="ECO:0000259" key="4">
    <source>
        <dbReference type="Pfam" id="PF12246"/>
    </source>
</evidence>
<keyword evidence="7" id="KW-1185">Reference proteome</keyword>
<dbReference type="CDD" id="cd09858">
    <property type="entry name" value="PIN_MKT1"/>
    <property type="match status" value="1"/>
</dbReference>
<evidence type="ECO:0000256" key="2">
    <source>
        <dbReference type="ARBA" id="ARBA00024023"/>
    </source>
</evidence>
<dbReference type="InterPro" id="IPR037314">
    <property type="entry name" value="MKT1_H3TH"/>
</dbReference>
<evidence type="ECO:0000256" key="1">
    <source>
        <dbReference type="ARBA" id="ARBA00022845"/>
    </source>
</evidence>
<comment type="similarity">
    <text evidence="2">Belongs to the XPG/RAD2 endonuclease family.</text>
</comment>
<feature type="domain" description="XPG N-terminal" evidence="3">
    <location>
        <begin position="28"/>
        <end position="101"/>
    </location>
</feature>
<dbReference type="InterPro" id="IPR022040">
    <property type="entry name" value="MKT1_N"/>
</dbReference>
<protein>
    <submittedName>
        <fullName evidence="6">MKT1-like protein</fullName>
    </submittedName>
</protein>
<evidence type="ECO:0000313" key="7">
    <source>
        <dbReference type="Proteomes" id="UP001489902"/>
    </source>
</evidence>
<sequence length="741" mass="82680">MLLGSVNELSSYFFLIGIWSRDIDKGTHDISELQGCAIAVDATYYLSQLLETPPAHEPLLSALGGLTGVEAHIKQNLDLWAKFEIVPFFVFDGQPVTGQDDITLNRALKANKKTDEAWKLYSEGAAEEAVSTFGTSPGAFRIQNLYPLLKTVLKDRELHFLVAPYAACAQLAYFEMVDSDQCSGVMGSQELLLYPVKDSVIRSFDWEAKTVTAVSKKKVMRSLTPTASEPRFIDSFLMAGTSFLPPFPALLDGSMYSDYNISTAANLLRTAENSVATACASFNDILQSNDADWLDKYRKARMVVHHFVYIAESGEIRVNDYEHLTSDNHEYLGLQLPAELFHYLNIGLVGPRLLGNITHGQVLIQPTLDGVASDEYKKLVTDRIVPIKEQALSLLIPRLHRGIQHKNIKVRVWFDSKYSYSINHRSVNPPPSSKVASWNVKDDDLHEIFPEGFAGPVMLEVLSLVNSDFVAKTFSQGPIKGIDSTDMVTSVAIWRFLHLRGYADDRHLLTKWGNALATTLISLQDVETANPEVTGLSEAALLAFELIRSGLLTGKHTEGQAGLPRKGSYEEKASLVLISECASLLKLRHQVYGYTGPLNKNLLSFWSMASAVREADRDLIEAIVASMFLYGQSKRERDDELDISRRLPFQQEPDIGLGIAVRTFFDEDEASEDKEGRLQRLEEFPKTFVPFAESLTEDFRVVRDFIDALANGVQVLGADELREEDKDAWTKAQAYLAARPF</sequence>
<dbReference type="CDD" id="cd09902">
    <property type="entry name" value="H3TH_MKT1"/>
    <property type="match status" value="1"/>
</dbReference>
<dbReference type="InterPro" id="IPR006084">
    <property type="entry name" value="XPG/Rad2"/>
</dbReference>
<dbReference type="Pfam" id="PF12246">
    <property type="entry name" value="MKT1_C"/>
    <property type="match status" value="1"/>
</dbReference>
<dbReference type="InterPro" id="IPR006085">
    <property type="entry name" value="XPG_DNA_repair_N"/>
</dbReference>
<gene>
    <name evidence="6" type="ORF">QYS62_005787</name>
</gene>
<dbReference type="InterPro" id="IPR022039">
    <property type="entry name" value="MKT1_C"/>
</dbReference>
<feature type="domain" description="Post-transcriptional regulator MKT1 N-terminal" evidence="5">
    <location>
        <begin position="326"/>
        <end position="414"/>
    </location>
</feature>